<protein>
    <submittedName>
        <fullName evidence="2">Uncharacterized protein</fullName>
    </submittedName>
</protein>
<feature type="region of interest" description="Disordered" evidence="1">
    <location>
        <begin position="1"/>
        <end position="23"/>
    </location>
</feature>
<feature type="region of interest" description="Disordered" evidence="1">
    <location>
        <begin position="57"/>
        <end position="90"/>
    </location>
</feature>
<gene>
    <name evidence="2" type="ORF">HYC85_008645</name>
</gene>
<sequence length="158" mass="17825">MGSLMAGWNSTVHDPRTEKFERNRSLTKEEIEAYWVSKKKAEEERLRAIYDISMKSTSQIQEKSTVEESERKIQRSSSLPLSNTKDGPLQMETETSFEKLIMKNGWYVWIRSNSAFLNEPPVIVSEVPAYKYASQFHVAGIAASTATANTQAPTGIST</sequence>
<proteinExistence type="predicted"/>
<evidence type="ECO:0000313" key="2">
    <source>
        <dbReference type="EMBL" id="KAF5955789.1"/>
    </source>
</evidence>
<name>A0A7J7HT11_CAMSI</name>
<feature type="compositionally biased region" description="Basic and acidic residues" evidence="1">
    <location>
        <begin position="13"/>
        <end position="23"/>
    </location>
</feature>
<reference evidence="3" key="1">
    <citation type="journal article" date="2020" name="Nat. Commun.">
        <title>Genome assembly of wild tea tree DASZ reveals pedigree and selection history of tea varieties.</title>
        <authorList>
            <person name="Zhang W."/>
            <person name="Zhang Y."/>
            <person name="Qiu H."/>
            <person name="Guo Y."/>
            <person name="Wan H."/>
            <person name="Zhang X."/>
            <person name="Scossa F."/>
            <person name="Alseekh S."/>
            <person name="Zhang Q."/>
            <person name="Wang P."/>
            <person name="Xu L."/>
            <person name="Schmidt M.H."/>
            <person name="Jia X."/>
            <person name="Li D."/>
            <person name="Zhu A."/>
            <person name="Guo F."/>
            <person name="Chen W."/>
            <person name="Ni D."/>
            <person name="Usadel B."/>
            <person name="Fernie A.R."/>
            <person name="Wen W."/>
        </authorList>
    </citation>
    <scope>NUCLEOTIDE SEQUENCE [LARGE SCALE GENOMIC DNA]</scope>
    <source>
        <strain evidence="3">cv. G240</strain>
    </source>
</reference>
<dbReference type="PANTHER" id="PTHR33872:SF2">
    <property type="entry name" value="DNA POLYMERASE EPSILON CATALYTIC SUBUNIT A"/>
    <property type="match status" value="1"/>
</dbReference>
<feature type="compositionally biased region" description="Polar residues" evidence="1">
    <location>
        <begin position="75"/>
        <end position="85"/>
    </location>
</feature>
<feature type="compositionally biased region" description="Basic and acidic residues" evidence="1">
    <location>
        <begin position="64"/>
        <end position="73"/>
    </location>
</feature>
<organism evidence="2 3">
    <name type="scientific">Camellia sinensis</name>
    <name type="common">Tea plant</name>
    <name type="synonym">Thea sinensis</name>
    <dbReference type="NCBI Taxonomy" id="4442"/>
    <lineage>
        <taxon>Eukaryota</taxon>
        <taxon>Viridiplantae</taxon>
        <taxon>Streptophyta</taxon>
        <taxon>Embryophyta</taxon>
        <taxon>Tracheophyta</taxon>
        <taxon>Spermatophyta</taxon>
        <taxon>Magnoliopsida</taxon>
        <taxon>eudicotyledons</taxon>
        <taxon>Gunneridae</taxon>
        <taxon>Pentapetalae</taxon>
        <taxon>asterids</taxon>
        <taxon>Ericales</taxon>
        <taxon>Theaceae</taxon>
        <taxon>Camellia</taxon>
    </lineage>
</organism>
<dbReference type="AlphaFoldDB" id="A0A7J7HT11"/>
<dbReference type="EMBL" id="JACBKZ010000003">
    <property type="protein sequence ID" value="KAF5955789.1"/>
    <property type="molecule type" value="Genomic_DNA"/>
</dbReference>
<reference evidence="2 3" key="2">
    <citation type="submission" date="2020-07" db="EMBL/GenBank/DDBJ databases">
        <title>Genome assembly of wild tea tree DASZ reveals pedigree and selection history of tea varieties.</title>
        <authorList>
            <person name="Zhang W."/>
        </authorList>
    </citation>
    <scope>NUCLEOTIDE SEQUENCE [LARGE SCALE GENOMIC DNA]</scope>
    <source>
        <strain evidence="3">cv. G240</strain>
        <tissue evidence="2">Leaf</tissue>
    </source>
</reference>
<comment type="caution">
    <text evidence="2">The sequence shown here is derived from an EMBL/GenBank/DDBJ whole genome shotgun (WGS) entry which is preliminary data.</text>
</comment>
<accession>A0A7J7HT11</accession>
<evidence type="ECO:0000313" key="3">
    <source>
        <dbReference type="Proteomes" id="UP000593564"/>
    </source>
</evidence>
<dbReference type="PANTHER" id="PTHR33872">
    <property type="entry name" value="DNA POLYMERASE EPSILON CATALYTIC SUBUNIT A"/>
    <property type="match status" value="1"/>
</dbReference>
<dbReference type="Proteomes" id="UP000593564">
    <property type="component" value="Unassembled WGS sequence"/>
</dbReference>
<keyword evidence="3" id="KW-1185">Reference proteome</keyword>
<evidence type="ECO:0000256" key="1">
    <source>
        <dbReference type="SAM" id="MobiDB-lite"/>
    </source>
</evidence>